<dbReference type="GO" id="GO:0006869">
    <property type="term" value="P:lipid transport"/>
    <property type="evidence" value="ECO:0007669"/>
    <property type="project" value="UniProtKB-KW"/>
</dbReference>
<feature type="region of interest" description="Disordered" evidence="11">
    <location>
        <begin position="85"/>
        <end position="136"/>
    </location>
</feature>
<dbReference type="PROSITE" id="PS51847">
    <property type="entry name" value="SMP"/>
    <property type="match status" value="1"/>
</dbReference>
<dbReference type="GO" id="GO:0061817">
    <property type="term" value="P:endoplasmic reticulum-plasma membrane tethering"/>
    <property type="evidence" value="ECO:0007669"/>
    <property type="project" value="InterPro"/>
</dbReference>
<dbReference type="Proteomes" id="UP001174691">
    <property type="component" value="Unassembled WGS sequence"/>
</dbReference>
<dbReference type="GO" id="GO:0071944">
    <property type="term" value="C:cell periphery"/>
    <property type="evidence" value="ECO:0007669"/>
    <property type="project" value="UniProtKB-ARBA"/>
</dbReference>
<proteinExistence type="predicted"/>
<evidence type="ECO:0000256" key="9">
    <source>
        <dbReference type="ARBA" id="ARBA00023121"/>
    </source>
</evidence>
<protein>
    <submittedName>
        <fullName evidence="15">Tricalbin</fullName>
    </submittedName>
</protein>
<dbReference type="CDD" id="cd21678">
    <property type="entry name" value="SMP_TCB"/>
    <property type="match status" value="1"/>
</dbReference>
<feature type="domain" description="C2" evidence="13">
    <location>
        <begin position="435"/>
        <end position="556"/>
    </location>
</feature>
<evidence type="ECO:0000256" key="11">
    <source>
        <dbReference type="SAM" id="MobiDB-lite"/>
    </source>
</evidence>
<dbReference type="PROSITE" id="PS50004">
    <property type="entry name" value="C2"/>
    <property type="match status" value="5"/>
</dbReference>
<evidence type="ECO:0000256" key="12">
    <source>
        <dbReference type="SAM" id="Phobius"/>
    </source>
</evidence>
<keyword evidence="7 12" id="KW-1133">Transmembrane helix</keyword>
<dbReference type="InterPro" id="IPR037761">
    <property type="entry name" value="C2A_Tricalbin"/>
</dbReference>
<keyword evidence="3" id="KW-0597">Phosphoprotein</keyword>
<feature type="region of interest" description="Disordered" evidence="11">
    <location>
        <begin position="1269"/>
        <end position="1350"/>
    </location>
</feature>
<dbReference type="InterPro" id="IPR052455">
    <property type="entry name" value="Tricalbin_domain"/>
</dbReference>
<feature type="region of interest" description="Disordered" evidence="11">
    <location>
        <begin position="872"/>
        <end position="950"/>
    </location>
</feature>
<dbReference type="CDD" id="cd04045">
    <property type="entry name" value="C2C_Tricalbin-like"/>
    <property type="match status" value="1"/>
</dbReference>
<name>A0AA38SIU8_9PEZI</name>
<dbReference type="InterPro" id="IPR035892">
    <property type="entry name" value="C2_domain_sf"/>
</dbReference>
<dbReference type="InterPro" id="IPR037756">
    <property type="entry name" value="C2D_Tricalbin"/>
</dbReference>
<feature type="compositionally biased region" description="Basic and acidic residues" evidence="11">
    <location>
        <begin position="104"/>
        <end position="113"/>
    </location>
</feature>
<evidence type="ECO:0000259" key="14">
    <source>
        <dbReference type="PROSITE" id="PS51847"/>
    </source>
</evidence>
<keyword evidence="6" id="KW-0256">Endoplasmic reticulum</keyword>
<keyword evidence="9" id="KW-0446">Lipid-binding</keyword>
<dbReference type="GO" id="GO:0008289">
    <property type="term" value="F:lipid binding"/>
    <property type="evidence" value="ECO:0007669"/>
    <property type="project" value="UniProtKB-KW"/>
</dbReference>
<feature type="compositionally biased region" description="Basic and acidic residues" evidence="11">
    <location>
        <begin position="878"/>
        <end position="888"/>
    </location>
</feature>
<evidence type="ECO:0000256" key="7">
    <source>
        <dbReference type="ARBA" id="ARBA00022989"/>
    </source>
</evidence>
<dbReference type="PANTHER" id="PTHR46980:SF2">
    <property type="entry name" value="TRICALBIN-1-RELATED"/>
    <property type="match status" value="1"/>
</dbReference>
<comment type="subcellular location">
    <subcellularLocation>
        <location evidence="1">Endoplasmic reticulum membrane</location>
    </subcellularLocation>
</comment>
<dbReference type="GO" id="GO:0005789">
    <property type="term" value="C:endoplasmic reticulum membrane"/>
    <property type="evidence" value="ECO:0007669"/>
    <property type="project" value="UniProtKB-SubCell"/>
</dbReference>
<evidence type="ECO:0000256" key="5">
    <source>
        <dbReference type="ARBA" id="ARBA00022737"/>
    </source>
</evidence>
<evidence type="ECO:0000256" key="8">
    <source>
        <dbReference type="ARBA" id="ARBA00023055"/>
    </source>
</evidence>
<keyword evidence="4 12" id="KW-0812">Transmembrane</keyword>
<evidence type="ECO:0000313" key="16">
    <source>
        <dbReference type="Proteomes" id="UP001174691"/>
    </source>
</evidence>
<feature type="domain" description="C2" evidence="13">
    <location>
        <begin position="1342"/>
        <end position="1457"/>
    </location>
</feature>
<feature type="region of interest" description="Disordered" evidence="11">
    <location>
        <begin position="1"/>
        <end position="32"/>
    </location>
</feature>
<sequence>MSTERAAGELKTQGVIEAADDPNSSVTSGDAQKKIVQESKNAGIQAFSFDPDASPEEKKAQVQAALPQGFHSNRVKGVAIATDIDDGSQPTLDLPEPSKAGAIDTKKEAEKAGESGFAAADEDTGMGRDTTGWEPRFGWPAEPIEEGESMQDHTTWLESNLADHLYGDWYHNAAVIIFACLSTWIIGILGGGLAWVFIIMAVCSTYYRTSIRRVRRNFRDDITRELSLKRIETDTESLEWINAFLLKFWPIYQPVLAKTVINSVDQVLSSATPAFLDSLKLRTFTLGSKPPRMEHVRTYPKAEDDIVMMDWKFSFNPNDTADMTARQIKNKINPKVVLEIRVGKAMISKGLDVIVEDMAFSGIMRLKVKLQIPFPHVEKIEMCFLERPTIDYVCKPLGGETFGFDINFIPGLESFIQEQIHGNLAPMMYAPNVFPIEVAKMLAGTPVDQAIGVVAITLHGAQGLKTLDSFSGTCDPYAVVTLNRRQPLAQTKVVKDTANPRWNETHYIIVTSFNDSLDIQIFDYNDFRKDKEMGCASFLLEGFEEIQEYENERLDVISDGKNRGVLSCDLRFFPVLEPQKTADGKIEPPPESNTGILRFTVEQAKDLDGTKSLVGQLSPYAILTLNNKEIHTTEKLKRTNNPIWDKGSKEVLITDRRAAKLGVIIRDDRDIAGDQTIGKYQIRLDDMLELMAKGQDWYNLAGAKTGRVKMQAQWKPVALSGAIAGTGGYITPIGVMRIHFQSARDLRNFETMGKSDSYARVLSSGLERARTVTFKNDLNPDWDEVLYVPIHSPRDRLQLEVMDAEKVGRDRSLGLVELFAGDFIAQDEDGEYLVNDAKEQRSDGLKLHGKGIAKGTLNYTLAFYPTLNVADPEDEEEEKQKAQEKEAAPSETRNSLDVPRPADSGRASLDSHQEKEPLTPVTPKTPLTPSSPGFPRKSRDEKRPPKVHLTPQELLMYDSGLVIFKLMDAELPKSNCRIEVFVDDMAFPSYVSSTAKNKVYKFDEIGDCFIRELEFSKLTLKVREKNEKQGENGDKEHTLARLTGNTYDTLKQCLNNPTVLKMKDEEGKVSSVKVSLKYIPVKMQLDPSESINNMGNLRVDVLDAQDLPSADSNGKSDPYVKFELNGEDIFKTKTQKKTLHPAWNEFFEVTIPSRTGAKFRATVWDWDFADKPDHLGGADIRLDQLEPFKAQEVKLKLDGRSGVLRLRLLFRPDYVTRSRHGTSTFSGTFAVPGRIVTGAVGAPIKGGAAVAGVVGHGLGKGTSFIKRGFTSKKDKDTNGLTPTGSATDVPSITTNGPDAAPGMGLKRSTGLTVVTDADDSPSESSPPGPADGGLVTHSRKKSMGASSVHSAMVPGPGSGVATFTVVSASGFPPTADVYVVIHQVHGGKTKTVGKTKHHKSSTGEVKFDETFKISCTPDSLFKIDVKGNHKFGSDDDLGEASYAVDETTSGQEKEVKIGSGSVFLKSSFTPAETNHLSTDSPKSVRRSFLGRRPPTREGTPS</sequence>
<organism evidence="15 16">
    <name type="scientific">Coniochaeta hoffmannii</name>
    <dbReference type="NCBI Taxonomy" id="91930"/>
    <lineage>
        <taxon>Eukaryota</taxon>
        <taxon>Fungi</taxon>
        <taxon>Dikarya</taxon>
        <taxon>Ascomycota</taxon>
        <taxon>Pezizomycotina</taxon>
        <taxon>Sordariomycetes</taxon>
        <taxon>Sordariomycetidae</taxon>
        <taxon>Coniochaetales</taxon>
        <taxon>Coniochaetaceae</taxon>
        <taxon>Coniochaeta</taxon>
    </lineage>
</organism>
<feature type="compositionally biased region" description="Polar residues" evidence="11">
    <location>
        <begin position="1470"/>
        <end position="1481"/>
    </location>
</feature>
<keyword evidence="8" id="KW-0445">Lipid transport</keyword>
<feature type="domain" description="C2" evidence="13">
    <location>
        <begin position="1077"/>
        <end position="1195"/>
    </location>
</feature>
<dbReference type="InterPro" id="IPR037765">
    <property type="entry name" value="C2B_Tricalbin"/>
</dbReference>
<feature type="domain" description="C2" evidence="13">
    <location>
        <begin position="578"/>
        <end position="698"/>
    </location>
</feature>
<dbReference type="Pfam" id="PF24920">
    <property type="entry name" value="C2_TCB1"/>
    <property type="match status" value="1"/>
</dbReference>
<dbReference type="PRINTS" id="PR00360">
    <property type="entry name" value="C2DOMAIN"/>
</dbReference>
<dbReference type="Gene3D" id="2.60.40.150">
    <property type="entry name" value="C2 domain"/>
    <property type="match status" value="5"/>
</dbReference>
<evidence type="ECO:0000256" key="3">
    <source>
        <dbReference type="ARBA" id="ARBA00022553"/>
    </source>
</evidence>
<feature type="transmembrane region" description="Helical" evidence="12">
    <location>
        <begin position="184"/>
        <end position="207"/>
    </location>
</feature>
<evidence type="ECO:0000256" key="6">
    <source>
        <dbReference type="ARBA" id="ARBA00022824"/>
    </source>
</evidence>
<dbReference type="PIRSF" id="PIRSF037232">
    <property type="entry name" value="Tricalbin"/>
    <property type="match status" value="1"/>
</dbReference>
<dbReference type="EMBL" id="JANBVN010000011">
    <property type="protein sequence ID" value="KAJ9164636.1"/>
    <property type="molecule type" value="Genomic_DNA"/>
</dbReference>
<keyword evidence="5" id="KW-0677">Repeat</keyword>
<keyword evidence="10 12" id="KW-0472">Membrane</keyword>
<evidence type="ECO:0000256" key="4">
    <source>
        <dbReference type="ARBA" id="ARBA00022692"/>
    </source>
</evidence>
<feature type="region of interest" description="Disordered" evidence="11">
    <location>
        <begin position="1470"/>
        <end position="1501"/>
    </location>
</feature>
<dbReference type="InterPro" id="IPR017147">
    <property type="entry name" value="Tricalbin"/>
</dbReference>
<dbReference type="PANTHER" id="PTHR46980">
    <property type="entry name" value="TRICALBIN-1-RELATED"/>
    <property type="match status" value="1"/>
</dbReference>
<reference evidence="15" key="1">
    <citation type="submission" date="2022-07" db="EMBL/GenBank/DDBJ databases">
        <title>Fungi with potential for degradation of polypropylene.</title>
        <authorList>
            <person name="Gostincar C."/>
        </authorList>
    </citation>
    <scope>NUCLEOTIDE SEQUENCE</scope>
    <source>
        <strain evidence="15">EXF-13287</strain>
    </source>
</reference>
<keyword evidence="2" id="KW-0813">Transport</keyword>
<comment type="caution">
    <text evidence="15">The sequence shown here is derived from an EMBL/GenBank/DDBJ whole genome shotgun (WGS) entry which is preliminary data.</text>
</comment>
<keyword evidence="16" id="KW-1185">Reference proteome</keyword>
<dbReference type="InterPro" id="IPR056910">
    <property type="entry name" value="TCB1-3_C2"/>
</dbReference>
<evidence type="ECO:0000256" key="1">
    <source>
        <dbReference type="ARBA" id="ARBA00004586"/>
    </source>
</evidence>
<evidence type="ECO:0000256" key="10">
    <source>
        <dbReference type="ARBA" id="ARBA00023136"/>
    </source>
</evidence>
<gene>
    <name evidence="15" type="ORF">NKR19_g1215</name>
</gene>
<feature type="compositionally biased region" description="Low complexity" evidence="11">
    <location>
        <begin position="918"/>
        <end position="931"/>
    </location>
</feature>
<evidence type="ECO:0000313" key="15">
    <source>
        <dbReference type="EMBL" id="KAJ9164636.1"/>
    </source>
</evidence>
<dbReference type="InterPro" id="IPR037762">
    <property type="entry name" value="C2C_Tricalbin"/>
</dbReference>
<evidence type="ECO:0000259" key="13">
    <source>
        <dbReference type="PROSITE" id="PS50004"/>
    </source>
</evidence>
<feature type="compositionally biased region" description="Polar residues" evidence="11">
    <location>
        <begin position="1278"/>
        <end position="1296"/>
    </location>
</feature>
<dbReference type="Pfam" id="PF00168">
    <property type="entry name" value="C2"/>
    <property type="match status" value="5"/>
</dbReference>
<feature type="domain" description="SMP-LTD" evidence="14">
    <location>
        <begin position="234"/>
        <end position="439"/>
    </location>
</feature>
<accession>A0AA38SIU8</accession>
<dbReference type="Pfam" id="PF25669">
    <property type="entry name" value="SMP_MUG190-like"/>
    <property type="match status" value="1"/>
</dbReference>
<dbReference type="CDD" id="cd04052">
    <property type="entry name" value="C2B_Tricalbin-like"/>
    <property type="match status" value="1"/>
</dbReference>
<dbReference type="CDD" id="cd04044">
    <property type="entry name" value="C2A_Tricalbin-like"/>
    <property type="match status" value="1"/>
</dbReference>
<dbReference type="CDD" id="cd04040">
    <property type="entry name" value="C2D_Tricalbin-like"/>
    <property type="match status" value="1"/>
</dbReference>
<evidence type="ECO:0000256" key="2">
    <source>
        <dbReference type="ARBA" id="ARBA00022448"/>
    </source>
</evidence>
<feature type="domain" description="C2" evidence="13">
    <location>
        <begin position="715"/>
        <end position="833"/>
    </location>
</feature>
<dbReference type="SMART" id="SM00239">
    <property type="entry name" value="C2"/>
    <property type="match status" value="5"/>
</dbReference>
<dbReference type="InterPro" id="IPR000008">
    <property type="entry name" value="C2_dom"/>
</dbReference>
<dbReference type="InterPro" id="IPR031468">
    <property type="entry name" value="SMP_LBD"/>
</dbReference>
<feature type="region of interest" description="Disordered" evidence="11">
    <location>
        <begin position="47"/>
        <end position="66"/>
    </location>
</feature>
<dbReference type="SUPFAM" id="SSF49562">
    <property type="entry name" value="C2 domain (Calcium/lipid-binding domain, CaLB)"/>
    <property type="match status" value="5"/>
</dbReference>